<protein>
    <submittedName>
        <fullName evidence="7">TetR/AcrR family transcriptional regulator</fullName>
    </submittedName>
</protein>
<accession>A0ABW3TK14</accession>
<evidence type="ECO:0000256" key="3">
    <source>
        <dbReference type="ARBA" id="ARBA00023163"/>
    </source>
</evidence>
<evidence type="ECO:0000256" key="4">
    <source>
        <dbReference type="PROSITE-ProRule" id="PRU00335"/>
    </source>
</evidence>
<dbReference type="InterPro" id="IPR001647">
    <property type="entry name" value="HTH_TetR"/>
</dbReference>
<organism evidence="7 8">
    <name type="scientific">Leucobacter albus</name>
    <dbReference type="NCBI Taxonomy" id="272210"/>
    <lineage>
        <taxon>Bacteria</taxon>
        <taxon>Bacillati</taxon>
        <taxon>Actinomycetota</taxon>
        <taxon>Actinomycetes</taxon>
        <taxon>Micrococcales</taxon>
        <taxon>Microbacteriaceae</taxon>
        <taxon>Leucobacter</taxon>
    </lineage>
</organism>
<comment type="caution">
    <text evidence="7">The sequence shown here is derived from an EMBL/GenBank/DDBJ whole genome shotgun (WGS) entry which is preliminary data.</text>
</comment>
<dbReference type="InterPro" id="IPR023772">
    <property type="entry name" value="DNA-bd_HTH_TetR-type_CS"/>
</dbReference>
<dbReference type="Pfam" id="PF00440">
    <property type="entry name" value="TetR_N"/>
    <property type="match status" value="1"/>
</dbReference>
<feature type="region of interest" description="Disordered" evidence="5">
    <location>
        <begin position="142"/>
        <end position="181"/>
    </location>
</feature>
<dbReference type="PANTHER" id="PTHR30055">
    <property type="entry name" value="HTH-TYPE TRANSCRIPTIONAL REGULATOR RUTR"/>
    <property type="match status" value="1"/>
</dbReference>
<keyword evidence="1" id="KW-0805">Transcription regulation</keyword>
<gene>
    <name evidence="7" type="ORF">ACFQ3U_04020</name>
</gene>
<dbReference type="EMBL" id="JBHTLY010000002">
    <property type="protein sequence ID" value="MFD1201056.1"/>
    <property type="molecule type" value="Genomic_DNA"/>
</dbReference>
<proteinExistence type="predicted"/>
<dbReference type="PANTHER" id="PTHR30055:SF234">
    <property type="entry name" value="HTH-TYPE TRANSCRIPTIONAL REGULATOR BETI"/>
    <property type="match status" value="1"/>
</dbReference>
<evidence type="ECO:0000256" key="5">
    <source>
        <dbReference type="SAM" id="MobiDB-lite"/>
    </source>
</evidence>
<keyword evidence="8" id="KW-1185">Reference proteome</keyword>
<dbReference type="PROSITE" id="PS01081">
    <property type="entry name" value="HTH_TETR_1"/>
    <property type="match status" value="1"/>
</dbReference>
<dbReference type="PRINTS" id="PR00455">
    <property type="entry name" value="HTHTETR"/>
</dbReference>
<dbReference type="RefSeq" id="WP_382389531.1">
    <property type="nucleotide sequence ID" value="NZ_JBHTLY010000002.1"/>
</dbReference>
<dbReference type="SUPFAM" id="SSF46689">
    <property type="entry name" value="Homeodomain-like"/>
    <property type="match status" value="1"/>
</dbReference>
<dbReference type="InterPro" id="IPR050109">
    <property type="entry name" value="HTH-type_TetR-like_transc_reg"/>
</dbReference>
<reference evidence="8" key="1">
    <citation type="journal article" date="2019" name="Int. J. Syst. Evol. Microbiol.">
        <title>The Global Catalogue of Microorganisms (GCM) 10K type strain sequencing project: providing services to taxonomists for standard genome sequencing and annotation.</title>
        <authorList>
            <consortium name="The Broad Institute Genomics Platform"/>
            <consortium name="The Broad Institute Genome Sequencing Center for Infectious Disease"/>
            <person name="Wu L."/>
            <person name="Ma J."/>
        </authorList>
    </citation>
    <scope>NUCLEOTIDE SEQUENCE [LARGE SCALE GENOMIC DNA]</scope>
    <source>
        <strain evidence="8">CCUG 50213</strain>
    </source>
</reference>
<dbReference type="InterPro" id="IPR009057">
    <property type="entry name" value="Homeodomain-like_sf"/>
</dbReference>
<keyword evidence="2 4" id="KW-0238">DNA-binding</keyword>
<evidence type="ECO:0000256" key="2">
    <source>
        <dbReference type="ARBA" id="ARBA00023125"/>
    </source>
</evidence>
<evidence type="ECO:0000256" key="1">
    <source>
        <dbReference type="ARBA" id="ARBA00023015"/>
    </source>
</evidence>
<feature type="domain" description="HTH tetR-type" evidence="6">
    <location>
        <begin position="10"/>
        <end position="70"/>
    </location>
</feature>
<dbReference type="PROSITE" id="PS50977">
    <property type="entry name" value="HTH_TETR_2"/>
    <property type="match status" value="1"/>
</dbReference>
<keyword evidence="3" id="KW-0804">Transcription</keyword>
<name>A0ABW3TK14_9MICO</name>
<sequence length="221" mass="22871">MPKVSAAHMQSRREQIVRAAIAEFSANGIHSTSMAAIIAASGLSAGAIYTHFSGKDEIIAFASQTAISGVFAGVEHALKDLPPQNEAAIFQLITAGINEAAVSPGFIVQVWAEATTNPEVRGTAAAAYAEALRFLSEYLSRGAAPESSPDPSDELSDEFSSGPSGHPGVGDDAGAPPRAHEALPRARSLLALVYAHIVQRAVLTETEGGASEFDVAAVFES</sequence>
<dbReference type="Proteomes" id="UP001597181">
    <property type="component" value="Unassembled WGS sequence"/>
</dbReference>
<evidence type="ECO:0000313" key="8">
    <source>
        <dbReference type="Proteomes" id="UP001597181"/>
    </source>
</evidence>
<dbReference type="Gene3D" id="1.10.357.10">
    <property type="entry name" value="Tetracycline Repressor, domain 2"/>
    <property type="match status" value="1"/>
</dbReference>
<evidence type="ECO:0000259" key="6">
    <source>
        <dbReference type="PROSITE" id="PS50977"/>
    </source>
</evidence>
<evidence type="ECO:0000313" key="7">
    <source>
        <dbReference type="EMBL" id="MFD1201056.1"/>
    </source>
</evidence>
<feature type="DNA-binding region" description="H-T-H motif" evidence="4">
    <location>
        <begin position="33"/>
        <end position="52"/>
    </location>
</feature>